<evidence type="ECO:0000313" key="3">
    <source>
        <dbReference type="Proteomes" id="UP001271007"/>
    </source>
</evidence>
<feature type="compositionally biased region" description="Polar residues" evidence="1">
    <location>
        <begin position="145"/>
        <end position="165"/>
    </location>
</feature>
<feature type="compositionally biased region" description="Basic and acidic residues" evidence="1">
    <location>
        <begin position="88"/>
        <end position="97"/>
    </location>
</feature>
<organism evidence="2 3">
    <name type="scientific">Extremus antarcticus</name>
    <dbReference type="NCBI Taxonomy" id="702011"/>
    <lineage>
        <taxon>Eukaryota</taxon>
        <taxon>Fungi</taxon>
        <taxon>Dikarya</taxon>
        <taxon>Ascomycota</taxon>
        <taxon>Pezizomycotina</taxon>
        <taxon>Dothideomycetes</taxon>
        <taxon>Dothideomycetidae</taxon>
        <taxon>Mycosphaerellales</taxon>
        <taxon>Extremaceae</taxon>
        <taxon>Extremus</taxon>
    </lineage>
</organism>
<dbReference type="Proteomes" id="UP001271007">
    <property type="component" value="Unassembled WGS sequence"/>
</dbReference>
<feature type="region of interest" description="Disordered" evidence="1">
    <location>
        <begin position="230"/>
        <end position="258"/>
    </location>
</feature>
<feature type="compositionally biased region" description="Basic and acidic residues" evidence="1">
    <location>
        <begin position="58"/>
        <end position="68"/>
    </location>
</feature>
<evidence type="ECO:0000256" key="1">
    <source>
        <dbReference type="SAM" id="MobiDB-lite"/>
    </source>
</evidence>
<gene>
    <name evidence="2" type="ORF">LTR09_002739</name>
</gene>
<feature type="compositionally biased region" description="Basic and acidic residues" evidence="1">
    <location>
        <begin position="34"/>
        <end position="45"/>
    </location>
</feature>
<feature type="region of interest" description="Disordered" evidence="1">
    <location>
        <begin position="145"/>
        <end position="166"/>
    </location>
</feature>
<evidence type="ECO:0000313" key="2">
    <source>
        <dbReference type="EMBL" id="KAK3056232.1"/>
    </source>
</evidence>
<sequence length="385" mass="42791">MAFPTPPSTTHKAGVFMPPSKKLTYYEDVYRKHNADEEAEGHADQCESSDSDDDGMDTDERVKERGDIARGFFHKYTTPKSTVKTTARRPEMERYFDEDGDSDGDGEVRIRGGQGRGQGIFNFLDSRLEPLPHSYYESSEIYRTAPNTSPKRSIATHTPTATPTNKRLKLTPRKFGMFASSTTDMPPAIPEIEYDEEFQNEAGEAMDDLLGPETTPVRKLNFGLNRPTFAPLPLPTPTSAFDGDVEDNQDLSSDGAEGDAKAAIRAFKPRVGRSKRSTAAASLWEEIQRSAEKALQTVGRERRDSVVAGRASPRLATRGEVKLMGERTAFLKKGMEGRVSSKGEVLKRGMRLRNWRGELIGDGEAIVVVRLGEVEDVGEFERLFD</sequence>
<feature type="region of interest" description="Disordered" evidence="1">
    <location>
        <begin position="34"/>
        <end position="114"/>
    </location>
</feature>
<feature type="compositionally biased region" description="Acidic residues" evidence="1">
    <location>
        <begin position="47"/>
        <end position="57"/>
    </location>
</feature>
<protein>
    <submittedName>
        <fullName evidence="2">Uncharacterized protein</fullName>
    </submittedName>
</protein>
<reference evidence="2" key="1">
    <citation type="submission" date="2023-04" db="EMBL/GenBank/DDBJ databases">
        <title>Black Yeasts Isolated from many extreme environments.</title>
        <authorList>
            <person name="Coleine C."/>
            <person name="Stajich J.E."/>
            <person name="Selbmann L."/>
        </authorList>
    </citation>
    <scope>NUCLEOTIDE SEQUENCE</scope>
    <source>
        <strain evidence="2">CCFEE 5312</strain>
    </source>
</reference>
<comment type="caution">
    <text evidence="2">The sequence shown here is derived from an EMBL/GenBank/DDBJ whole genome shotgun (WGS) entry which is preliminary data.</text>
</comment>
<proteinExistence type="predicted"/>
<accession>A0AAJ0GEY4</accession>
<keyword evidence="3" id="KW-1185">Reference proteome</keyword>
<dbReference type="EMBL" id="JAWDJX010000006">
    <property type="protein sequence ID" value="KAK3056232.1"/>
    <property type="molecule type" value="Genomic_DNA"/>
</dbReference>
<name>A0AAJ0GEY4_9PEZI</name>
<dbReference type="AlphaFoldDB" id="A0AAJ0GEY4"/>